<comment type="caution">
    <text evidence="7">The sequence shown here is derived from an EMBL/GenBank/DDBJ whole genome shotgun (WGS) entry which is preliminary data.</text>
</comment>
<evidence type="ECO:0000313" key="8">
    <source>
        <dbReference type="Proteomes" id="UP000273119"/>
    </source>
</evidence>
<comment type="subcellular location">
    <subcellularLocation>
        <location evidence="1">Cell membrane</location>
        <topology evidence="1">Peripheral membrane protein</topology>
    </subcellularLocation>
</comment>
<sequence>MSTQLAPAVELNGLSKRFGAQNSSRVVNAVNGIDLTVQAGEIVAFLGPNGAGKTTALDMLLGLSEPTGGTVRVLGQTPSSAVAAGRLAAVLQTGGLLHDMRVGETVRAVAAMHRVTSRVQEVMERADLTGIARRSVGKCSGGEQQRIKFALALLPDPDVLVLDEPTAGMDVGARRRFWDAMRMDADQGRTVIFATHYLEEAEQFARRTVLVAHGKVVADAPTEQLRASLGGRTLSCSLPEQGREAAMELLGATSGIADVSLDGHRVTLRAADSDAVARLLLNELGATDLEIVAATLEAAFTNLTED</sequence>
<dbReference type="GO" id="GO:0005886">
    <property type="term" value="C:plasma membrane"/>
    <property type="evidence" value="ECO:0007669"/>
    <property type="project" value="UniProtKB-SubCell"/>
</dbReference>
<protein>
    <submittedName>
        <fullName evidence="7">ABC transporter ATP-binding protein</fullName>
    </submittedName>
</protein>
<keyword evidence="5" id="KW-0046">Antibiotic resistance</keyword>
<dbReference type="Gene3D" id="3.40.50.300">
    <property type="entry name" value="P-loop containing nucleotide triphosphate hydrolases"/>
    <property type="match status" value="1"/>
</dbReference>
<dbReference type="Pfam" id="PF00005">
    <property type="entry name" value="ABC_tran"/>
    <property type="match status" value="1"/>
</dbReference>
<dbReference type="GO" id="GO:0046677">
    <property type="term" value="P:response to antibiotic"/>
    <property type="evidence" value="ECO:0007669"/>
    <property type="project" value="UniProtKB-KW"/>
</dbReference>
<keyword evidence="8" id="KW-1185">Reference proteome</keyword>
<dbReference type="SUPFAM" id="SSF52540">
    <property type="entry name" value="P-loop containing nucleoside triphosphate hydrolases"/>
    <property type="match status" value="1"/>
</dbReference>
<dbReference type="InterPro" id="IPR027417">
    <property type="entry name" value="P-loop_NTPase"/>
</dbReference>
<evidence type="ECO:0000256" key="2">
    <source>
        <dbReference type="ARBA" id="ARBA00022448"/>
    </source>
</evidence>
<evidence type="ECO:0000256" key="1">
    <source>
        <dbReference type="ARBA" id="ARBA00004202"/>
    </source>
</evidence>
<proteinExistence type="predicted"/>
<evidence type="ECO:0000313" key="7">
    <source>
        <dbReference type="EMBL" id="RKW70099.1"/>
    </source>
</evidence>
<dbReference type="PANTHER" id="PTHR42711:SF17">
    <property type="entry name" value="ABC TRANSPORTER ATP-BINDING PROTEIN"/>
    <property type="match status" value="1"/>
</dbReference>
<gene>
    <name evidence="7" type="ORF">DWQ67_09050</name>
</gene>
<dbReference type="Proteomes" id="UP000273119">
    <property type="component" value="Unassembled WGS sequence"/>
</dbReference>
<reference evidence="7 8" key="1">
    <citation type="submission" date="2018-07" db="EMBL/GenBank/DDBJ databases">
        <title>Arthrobacter sp. nov., isolated from raw cow's milk with high bacterial count.</title>
        <authorList>
            <person name="Hahne J."/>
            <person name="Isele D."/>
            <person name="Lipski A."/>
        </authorList>
    </citation>
    <scope>NUCLEOTIDE SEQUENCE [LARGE SCALE GENOMIC DNA]</scope>
    <source>
        <strain evidence="7 8">JZ R-183</strain>
    </source>
</reference>
<feature type="domain" description="ABC transporter" evidence="6">
    <location>
        <begin position="9"/>
        <end position="238"/>
    </location>
</feature>
<dbReference type="GO" id="GO:0016887">
    <property type="term" value="F:ATP hydrolysis activity"/>
    <property type="evidence" value="ECO:0007669"/>
    <property type="project" value="InterPro"/>
</dbReference>
<keyword evidence="3" id="KW-0547">Nucleotide-binding</keyword>
<evidence type="ECO:0000259" key="6">
    <source>
        <dbReference type="PROSITE" id="PS50893"/>
    </source>
</evidence>
<dbReference type="InterPro" id="IPR003593">
    <property type="entry name" value="AAA+_ATPase"/>
</dbReference>
<keyword evidence="4 7" id="KW-0067">ATP-binding</keyword>
<dbReference type="SMART" id="SM00382">
    <property type="entry name" value="AAA"/>
    <property type="match status" value="1"/>
</dbReference>
<name>A0A496PHZ3_9MICC</name>
<dbReference type="InterPro" id="IPR003439">
    <property type="entry name" value="ABC_transporter-like_ATP-bd"/>
</dbReference>
<dbReference type="RefSeq" id="WP_121485287.1">
    <property type="nucleotide sequence ID" value="NZ_QQXL01000005.1"/>
</dbReference>
<evidence type="ECO:0000256" key="4">
    <source>
        <dbReference type="ARBA" id="ARBA00022840"/>
    </source>
</evidence>
<dbReference type="AlphaFoldDB" id="A0A496PHZ3"/>
<dbReference type="CDD" id="cd03230">
    <property type="entry name" value="ABC_DR_subfamily_A"/>
    <property type="match status" value="1"/>
</dbReference>
<dbReference type="GO" id="GO:0005524">
    <property type="term" value="F:ATP binding"/>
    <property type="evidence" value="ECO:0007669"/>
    <property type="project" value="UniProtKB-KW"/>
</dbReference>
<dbReference type="EMBL" id="QQXL01000005">
    <property type="protein sequence ID" value="RKW70099.1"/>
    <property type="molecule type" value="Genomic_DNA"/>
</dbReference>
<accession>A0A496PHZ3</accession>
<dbReference type="InterPro" id="IPR050763">
    <property type="entry name" value="ABC_transporter_ATP-binding"/>
</dbReference>
<keyword evidence="2" id="KW-0813">Transport</keyword>
<dbReference type="PROSITE" id="PS00211">
    <property type="entry name" value="ABC_TRANSPORTER_1"/>
    <property type="match status" value="1"/>
</dbReference>
<dbReference type="InterPro" id="IPR017871">
    <property type="entry name" value="ABC_transporter-like_CS"/>
</dbReference>
<organism evidence="7 8">
    <name type="scientific">Galactobacter caseinivorans</name>
    <dbReference type="NCBI Taxonomy" id="2676123"/>
    <lineage>
        <taxon>Bacteria</taxon>
        <taxon>Bacillati</taxon>
        <taxon>Actinomycetota</taxon>
        <taxon>Actinomycetes</taxon>
        <taxon>Micrococcales</taxon>
        <taxon>Micrococcaceae</taxon>
        <taxon>Galactobacter</taxon>
    </lineage>
</organism>
<evidence type="ECO:0000256" key="3">
    <source>
        <dbReference type="ARBA" id="ARBA00022741"/>
    </source>
</evidence>
<evidence type="ECO:0000256" key="5">
    <source>
        <dbReference type="ARBA" id="ARBA00023251"/>
    </source>
</evidence>
<dbReference type="PROSITE" id="PS50893">
    <property type="entry name" value="ABC_TRANSPORTER_2"/>
    <property type="match status" value="1"/>
</dbReference>
<dbReference type="PANTHER" id="PTHR42711">
    <property type="entry name" value="ABC TRANSPORTER ATP-BINDING PROTEIN"/>
    <property type="match status" value="1"/>
</dbReference>